<dbReference type="InterPro" id="IPR044898">
    <property type="entry name" value="CDI_dom_sf"/>
</dbReference>
<dbReference type="Proteomes" id="UP001516400">
    <property type="component" value="Unassembled WGS sequence"/>
</dbReference>
<keyword evidence="4" id="KW-0539">Nucleus</keyword>
<feature type="region of interest" description="Disordered" evidence="6">
    <location>
        <begin position="144"/>
        <end position="171"/>
    </location>
</feature>
<dbReference type="AlphaFoldDB" id="A0ABD2MLA1"/>
<reference evidence="8 9" key="1">
    <citation type="journal article" date="2021" name="BMC Biol.">
        <title>Horizontally acquired antibacterial genes associated with adaptive radiation of ladybird beetles.</title>
        <authorList>
            <person name="Li H.S."/>
            <person name="Tang X.F."/>
            <person name="Huang Y.H."/>
            <person name="Xu Z.Y."/>
            <person name="Chen M.L."/>
            <person name="Du X.Y."/>
            <person name="Qiu B.Y."/>
            <person name="Chen P.T."/>
            <person name="Zhang W."/>
            <person name="Slipinski A."/>
            <person name="Escalona H.E."/>
            <person name="Waterhouse R.M."/>
            <person name="Zwick A."/>
            <person name="Pang H."/>
        </authorList>
    </citation>
    <scope>NUCLEOTIDE SEQUENCE [LARGE SCALE GENOMIC DNA]</scope>
    <source>
        <strain evidence="8">SYSU2018</strain>
    </source>
</reference>
<sequence>MSVEIYYNKPHNDLFQTSHFKKDIQKVKRILFGPVDHEETQRFVTQELERELTHHSERWNFDFKHERPLSPNGAYEWKPATPVKLAKPLKRRPSSEMEFDNHDLYCLPDQICKPKPRKAVEDDEQTPPKINHKMQSLITDFMQMKKNATPSKKSLNPRPSKIPRLSNQGKS</sequence>
<dbReference type="GO" id="GO:0004860">
    <property type="term" value="F:protein kinase inhibitor activity"/>
    <property type="evidence" value="ECO:0007669"/>
    <property type="project" value="UniProtKB-KW"/>
</dbReference>
<feature type="domain" description="Cyclin-dependent kinase inhibitor" evidence="7">
    <location>
        <begin position="31"/>
        <end position="78"/>
    </location>
</feature>
<dbReference type="EMBL" id="JABFTP020000001">
    <property type="protein sequence ID" value="KAL3267115.1"/>
    <property type="molecule type" value="Genomic_DNA"/>
</dbReference>
<dbReference type="Gene3D" id="4.10.365.10">
    <property type="entry name" value="p27"/>
    <property type="match status" value="1"/>
</dbReference>
<comment type="subcellular location">
    <subcellularLocation>
        <location evidence="1">Nucleus</location>
    </subcellularLocation>
</comment>
<evidence type="ECO:0000256" key="3">
    <source>
        <dbReference type="ARBA" id="ARBA00023013"/>
    </source>
</evidence>
<keyword evidence="3" id="KW-0649">Protein kinase inhibitor</keyword>
<accession>A0ABD2MLA1</accession>
<protein>
    <recommendedName>
        <fullName evidence="7">Cyclin-dependent kinase inhibitor domain-containing protein</fullName>
    </recommendedName>
</protein>
<dbReference type="InterPro" id="IPR003175">
    <property type="entry name" value="CDI_dom"/>
</dbReference>
<dbReference type="PANTHER" id="PTHR10265:SF45">
    <property type="entry name" value="DACAPO"/>
    <property type="match status" value="1"/>
</dbReference>
<dbReference type="PANTHER" id="PTHR10265">
    <property type="entry name" value="CYCLIN-DEPENDENT KINASE INHIBITOR 1"/>
    <property type="match status" value="1"/>
</dbReference>
<gene>
    <name evidence="8" type="ORF">HHI36_011255</name>
</gene>
<evidence type="ECO:0000259" key="7">
    <source>
        <dbReference type="Pfam" id="PF02234"/>
    </source>
</evidence>
<evidence type="ECO:0000256" key="1">
    <source>
        <dbReference type="ARBA" id="ARBA00004123"/>
    </source>
</evidence>
<evidence type="ECO:0000256" key="6">
    <source>
        <dbReference type="SAM" id="MobiDB-lite"/>
    </source>
</evidence>
<dbReference type="Pfam" id="PF02234">
    <property type="entry name" value="CDI"/>
    <property type="match status" value="1"/>
</dbReference>
<organism evidence="8 9">
    <name type="scientific">Cryptolaemus montrouzieri</name>
    <dbReference type="NCBI Taxonomy" id="559131"/>
    <lineage>
        <taxon>Eukaryota</taxon>
        <taxon>Metazoa</taxon>
        <taxon>Ecdysozoa</taxon>
        <taxon>Arthropoda</taxon>
        <taxon>Hexapoda</taxon>
        <taxon>Insecta</taxon>
        <taxon>Pterygota</taxon>
        <taxon>Neoptera</taxon>
        <taxon>Endopterygota</taxon>
        <taxon>Coleoptera</taxon>
        <taxon>Polyphaga</taxon>
        <taxon>Cucujiformia</taxon>
        <taxon>Coccinelloidea</taxon>
        <taxon>Coccinellidae</taxon>
        <taxon>Scymninae</taxon>
        <taxon>Scymnini</taxon>
        <taxon>Cryptolaemus</taxon>
    </lineage>
</organism>
<evidence type="ECO:0000256" key="5">
    <source>
        <dbReference type="ARBA" id="ARBA00023306"/>
    </source>
</evidence>
<name>A0ABD2MLA1_9CUCU</name>
<proteinExistence type="inferred from homology"/>
<evidence type="ECO:0000313" key="9">
    <source>
        <dbReference type="Proteomes" id="UP001516400"/>
    </source>
</evidence>
<evidence type="ECO:0000313" key="8">
    <source>
        <dbReference type="EMBL" id="KAL3267115.1"/>
    </source>
</evidence>
<evidence type="ECO:0000256" key="4">
    <source>
        <dbReference type="ARBA" id="ARBA00023242"/>
    </source>
</evidence>
<comment type="caution">
    <text evidence="8">The sequence shown here is derived from an EMBL/GenBank/DDBJ whole genome shotgun (WGS) entry which is preliminary data.</text>
</comment>
<dbReference type="GO" id="GO:0005634">
    <property type="term" value="C:nucleus"/>
    <property type="evidence" value="ECO:0007669"/>
    <property type="project" value="UniProtKB-SubCell"/>
</dbReference>
<keyword evidence="5" id="KW-0131">Cell cycle</keyword>
<comment type="similarity">
    <text evidence="2">Belongs to the CDI family.</text>
</comment>
<evidence type="ECO:0000256" key="2">
    <source>
        <dbReference type="ARBA" id="ARBA00006726"/>
    </source>
</evidence>
<keyword evidence="9" id="KW-1185">Reference proteome</keyword>